<evidence type="ECO:0000256" key="2">
    <source>
        <dbReference type="SAM" id="MobiDB-lite"/>
    </source>
</evidence>
<feature type="compositionally biased region" description="Basic residues" evidence="2">
    <location>
        <begin position="795"/>
        <end position="827"/>
    </location>
</feature>
<dbReference type="Pfam" id="PF23325">
    <property type="entry name" value="TPR_28"/>
    <property type="match status" value="1"/>
</dbReference>
<dbReference type="OrthoDB" id="430364at2759"/>
<dbReference type="GO" id="GO:0005085">
    <property type="term" value="F:guanyl-nucleotide exchange factor activity"/>
    <property type="evidence" value="ECO:0007669"/>
    <property type="project" value="InterPro"/>
</dbReference>
<dbReference type="eggNOG" id="KOG0928">
    <property type="taxonomic scope" value="Eukaryota"/>
</dbReference>
<evidence type="ECO:0000313" key="5">
    <source>
        <dbReference type="Proteomes" id="UP000008141"/>
    </source>
</evidence>
<organism evidence="5">
    <name type="scientific">Chlorella variabilis</name>
    <name type="common">Green alga</name>
    <dbReference type="NCBI Taxonomy" id="554065"/>
    <lineage>
        <taxon>Eukaryota</taxon>
        <taxon>Viridiplantae</taxon>
        <taxon>Chlorophyta</taxon>
        <taxon>core chlorophytes</taxon>
        <taxon>Trebouxiophyceae</taxon>
        <taxon>Chlorellales</taxon>
        <taxon>Chlorellaceae</taxon>
        <taxon>Chlorella clade</taxon>
        <taxon>Chlorella</taxon>
    </lineage>
</organism>
<proteinExistence type="predicted"/>
<dbReference type="OMA" id="EVEMSHE"/>
<gene>
    <name evidence="4" type="ORF">CHLNCDRAFT_133932</name>
</gene>
<dbReference type="GeneID" id="17354927"/>
<reference evidence="4 5" key="1">
    <citation type="journal article" date="2010" name="Plant Cell">
        <title>The Chlorella variabilis NC64A genome reveals adaptation to photosymbiosis, coevolution with viruses, and cryptic sex.</title>
        <authorList>
            <person name="Blanc G."/>
            <person name="Duncan G."/>
            <person name="Agarkova I."/>
            <person name="Borodovsky M."/>
            <person name="Gurnon J."/>
            <person name="Kuo A."/>
            <person name="Lindquist E."/>
            <person name="Lucas S."/>
            <person name="Pangilinan J."/>
            <person name="Polle J."/>
            <person name="Salamov A."/>
            <person name="Terry A."/>
            <person name="Yamada T."/>
            <person name="Dunigan D.D."/>
            <person name="Grigoriev I.V."/>
            <person name="Claverie J.M."/>
            <person name="Van Etten J.L."/>
        </authorList>
    </citation>
    <scope>NUCLEOTIDE SEQUENCE [LARGE SCALE GENOMIC DNA]</scope>
    <source>
        <strain evidence="4 5">NC64A</strain>
    </source>
</reference>
<dbReference type="RefSeq" id="XP_005847619.1">
    <property type="nucleotide sequence ID" value="XM_005847557.1"/>
</dbReference>
<dbReference type="Gene3D" id="1.10.1000.11">
    <property type="entry name" value="Arf Nucleotide-binding Site Opener,domain 2"/>
    <property type="match status" value="1"/>
</dbReference>
<dbReference type="InterPro" id="IPR035999">
    <property type="entry name" value="Sec7_dom_sf"/>
</dbReference>
<dbReference type="InterPro" id="IPR023394">
    <property type="entry name" value="Sec7_C_sf"/>
</dbReference>
<dbReference type="InterPro" id="IPR056604">
    <property type="entry name" value="GBF1-like_TPR"/>
</dbReference>
<evidence type="ECO:0000313" key="4">
    <source>
        <dbReference type="EMBL" id="EFN55517.1"/>
    </source>
</evidence>
<dbReference type="GO" id="GO:0012505">
    <property type="term" value="C:endomembrane system"/>
    <property type="evidence" value="ECO:0007669"/>
    <property type="project" value="UniProtKB-ARBA"/>
</dbReference>
<dbReference type="KEGG" id="cvr:CHLNCDRAFT_133932"/>
<feature type="compositionally biased region" description="Polar residues" evidence="2">
    <location>
        <begin position="864"/>
        <end position="873"/>
    </location>
</feature>
<dbReference type="FunCoup" id="E1ZEL7">
    <property type="interactions" value="1889"/>
</dbReference>
<dbReference type="AlphaFoldDB" id="E1ZEL7"/>
<keyword evidence="5" id="KW-1185">Reference proteome</keyword>
<evidence type="ECO:0000259" key="3">
    <source>
        <dbReference type="PROSITE" id="PS50190"/>
    </source>
</evidence>
<dbReference type="InterPro" id="IPR000904">
    <property type="entry name" value="Sec7_dom"/>
</dbReference>
<dbReference type="SMART" id="SM00222">
    <property type="entry name" value="Sec7"/>
    <property type="match status" value="1"/>
</dbReference>
<dbReference type="SUPFAM" id="SSF48425">
    <property type="entry name" value="Sec7 domain"/>
    <property type="match status" value="1"/>
</dbReference>
<sequence>MASARSPALFLSGEAAAVIAALRSNTKFNRYADDEVEDPLLEEFKALRRKLFSWRNWEEVDPLEYLTPFLETIKSPETSGPITLVALASLDRIIRRGILSASGGGSAAEAIQAVADGVTQCKFEATYPASDECVLHKILDVLVGCVGCPAGALLTNDNLINIFQACYRIGHFQTEKGRDTSELLTQASRQAMAELVFQIFSRLDTIPEPLDSPFATAASVTAHTAPRLHVSPVPSTAMNAMAGGEEGSEEAGGEAGAAQEAADAAATAAPAADGSAGAEAATASEGFGGAAAAAGAADGGADDNAAAAAAAADALGQQTPAAAPPSPRSPLTGGEIVSLLPALQGSPTEVEGYGVEAVREVLIFIISLIGAAPVGAHQDLPAHGLDLMSTALQAAGPALEAHESLMVLLQQDLVRAMFAAAKQPSLACLAGICQLLPLPLNPADSGGTAPLSDPPAFLDIWSPLACGAYPPLDAMLGGGGGGGPAEAARVEKYLKGRLAAAAEHFNRDQKKGFQYLQSLRLLPPQLDPPTVARFLRCCPGLGKASIGEILGERDAFYEEVRQAFMETFDFVGMDFDLALRMFMDSFRPPGEGQKIDRIMQVDEQLVDLWLTSVGVLAKSLCKDECQPLRDNALMVLSRALVSSERLNLPPELWVQTLRELLVPVASDLARLAVKKSRSHPGAEKSVRLAVSMLVKTVLQYIEVVQGDKDFYGLWQAVLQALQDCMAVRHEAVQESVPENAKNMLLVLASSGILTPDWHDAGGRSLWDLTFSRVHTISSGLNPSLLEATLTKWRIRPSSRRRPQQARLARTRRRQAAARRQARTRRRPASGQASAAAAGALVAEAAPAQAAEGEEGEHSDEAQAEHSSSTCKQS</sequence>
<dbReference type="PANTHER" id="PTHR10663:SF388">
    <property type="entry name" value="GOLGI-SPECIFIC BREFELDIN A-RESISTANCE GUANINE NUCLEOTIDE EXCHANGE FACTOR 1"/>
    <property type="match status" value="1"/>
</dbReference>
<dbReference type="EMBL" id="GL433844">
    <property type="protein sequence ID" value="EFN55517.1"/>
    <property type="molecule type" value="Genomic_DNA"/>
</dbReference>
<dbReference type="Pfam" id="PF01369">
    <property type="entry name" value="Sec7"/>
    <property type="match status" value="1"/>
</dbReference>
<dbReference type="GO" id="GO:0016192">
    <property type="term" value="P:vesicle-mediated transport"/>
    <property type="evidence" value="ECO:0007669"/>
    <property type="project" value="UniProtKB-ARBA"/>
</dbReference>
<feature type="compositionally biased region" description="Low complexity" evidence="2">
    <location>
        <begin position="828"/>
        <end position="850"/>
    </location>
</feature>
<dbReference type="Gene3D" id="1.10.220.20">
    <property type="match status" value="1"/>
</dbReference>
<dbReference type="GO" id="GO:0032012">
    <property type="term" value="P:regulation of ARF protein signal transduction"/>
    <property type="evidence" value="ECO:0007669"/>
    <property type="project" value="InterPro"/>
</dbReference>
<dbReference type="InParanoid" id="E1ZEL7"/>
<name>E1ZEL7_CHLVA</name>
<feature type="compositionally biased region" description="Low complexity" evidence="2">
    <location>
        <begin position="256"/>
        <end position="270"/>
    </location>
</feature>
<evidence type="ECO:0000256" key="1">
    <source>
        <dbReference type="ARBA" id="ARBA00004514"/>
    </source>
</evidence>
<feature type="region of interest" description="Disordered" evidence="2">
    <location>
        <begin position="795"/>
        <end position="873"/>
    </location>
</feature>
<feature type="region of interest" description="Disordered" evidence="2">
    <location>
        <begin position="230"/>
        <end position="270"/>
    </location>
</feature>
<feature type="domain" description="SEC7" evidence="3">
    <location>
        <begin position="487"/>
        <end position="728"/>
    </location>
</feature>
<comment type="subcellular location">
    <subcellularLocation>
        <location evidence="1">Cytoplasm</location>
        <location evidence="1">Cytosol</location>
    </subcellularLocation>
</comment>
<dbReference type="STRING" id="554065.E1ZEL7"/>
<dbReference type="Proteomes" id="UP000008141">
    <property type="component" value="Unassembled WGS sequence"/>
</dbReference>
<protein>
    <recommendedName>
        <fullName evidence="3">SEC7 domain-containing protein</fullName>
    </recommendedName>
</protein>
<dbReference type="PANTHER" id="PTHR10663">
    <property type="entry name" value="GUANYL-NUCLEOTIDE EXCHANGE FACTOR"/>
    <property type="match status" value="1"/>
</dbReference>
<accession>E1ZEL7</accession>
<dbReference type="PROSITE" id="PS50190">
    <property type="entry name" value="SEC7"/>
    <property type="match status" value="1"/>
</dbReference>
<dbReference type="GO" id="GO:0005829">
    <property type="term" value="C:cytosol"/>
    <property type="evidence" value="ECO:0007669"/>
    <property type="project" value="UniProtKB-SubCell"/>
</dbReference>